<evidence type="ECO:0000313" key="1">
    <source>
        <dbReference type="EMBL" id="AZR59518.1"/>
    </source>
</evidence>
<dbReference type="OrthoDB" id="280641at2"/>
<name>A0A3S9SJ96_EIKCO</name>
<dbReference type="AlphaFoldDB" id="A0A3S9SJ96"/>
<dbReference type="Pfam" id="PF14106">
    <property type="entry name" value="DUF4279"/>
    <property type="match status" value="1"/>
</dbReference>
<organism evidence="1 2">
    <name type="scientific">Eikenella corrodens</name>
    <dbReference type="NCBI Taxonomy" id="539"/>
    <lineage>
        <taxon>Bacteria</taxon>
        <taxon>Pseudomonadati</taxon>
        <taxon>Pseudomonadota</taxon>
        <taxon>Betaproteobacteria</taxon>
        <taxon>Neisseriales</taxon>
        <taxon>Neisseriaceae</taxon>
        <taxon>Eikenella</taxon>
    </lineage>
</organism>
<protein>
    <submittedName>
        <fullName evidence="1">DUF4279 domain-containing protein</fullName>
    </submittedName>
</protein>
<dbReference type="RefSeq" id="WP_126983053.1">
    <property type="nucleotide sequence ID" value="NZ_CP034670.1"/>
</dbReference>
<evidence type="ECO:0000313" key="2">
    <source>
        <dbReference type="Proteomes" id="UP000282435"/>
    </source>
</evidence>
<gene>
    <name evidence="1" type="ORF">ELB75_05460</name>
</gene>
<sequence length="153" mass="17856">MKIFPNIQSRLTPVNRDYDNCDDVYVFFTVYCDFNKIKKKFHPTFIPDKDVRKGEILTNSRGKKWVVPNDLWVISSDKKIISKDARDHLDYVLNIIYPEKENILALQSQCRMSLKCVWFAKGISGGPAIWPEQMNLISGLNLELSFSFYPADW</sequence>
<dbReference type="InterPro" id="IPR025459">
    <property type="entry name" value="DUF4279"/>
</dbReference>
<accession>A0A3S9SJ96</accession>
<reference evidence="1 2" key="1">
    <citation type="submission" date="2018-12" db="EMBL/GenBank/DDBJ databases">
        <title>Genome sequencing of Eikenella corrodens KCOM 3110 (= JS217).</title>
        <authorList>
            <person name="Koo J.-K."/>
            <person name="Park S.-N."/>
            <person name="Lim Y.K."/>
        </authorList>
    </citation>
    <scope>NUCLEOTIDE SEQUENCE [LARGE SCALE GENOMIC DNA]</scope>
    <source>
        <strain evidence="1 2">KCOM 3110</strain>
    </source>
</reference>
<proteinExistence type="predicted"/>
<dbReference type="EMBL" id="CP034670">
    <property type="protein sequence ID" value="AZR59518.1"/>
    <property type="molecule type" value="Genomic_DNA"/>
</dbReference>
<dbReference type="Proteomes" id="UP000282435">
    <property type="component" value="Chromosome"/>
</dbReference>